<evidence type="ECO:0000256" key="1">
    <source>
        <dbReference type="ARBA" id="ARBA00022505"/>
    </source>
</evidence>
<dbReference type="SUPFAM" id="SSF56003">
    <property type="entry name" value="Molybdenum cofactor-binding domain"/>
    <property type="match status" value="1"/>
</dbReference>
<dbReference type="SUPFAM" id="SSF54665">
    <property type="entry name" value="CO dehydrogenase molybdoprotein N-domain-like"/>
    <property type="match status" value="1"/>
</dbReference>
<name>A0A552WUW7_9MICO</name>
<evidence type="ECO:0000313" key="4">
    <source>
        <dbReference type="EMBL" id="TRW46582.1"/>
    </source>
</evidence>
<dbReference type="GO" id="GO:0005506">
    <property type="term" value="F:iron ion binding"/>
    <property type="evidence" value="ECO:0007669"/>
    <property type="project" value="InterPro"/>
</dbReference>
<organism evidence="4 5">
    <name type="scientific">Georgenia yuyongxinii</name>
    <dbReference type="NCBI Taxonomy" id="2589797"/>
    <lineage>
        <taxon>Bacteria</taxon>
        <taxon>Bacillati</taxon>
        <taxon>Actinomycetota</taxon>
        <taxon>Actinomycetes</taxon>
        <taxon>Micrococcales</taxon>
        <taxon>Bogoriellaceae</taxon>
        <taxon>Georgenia</taxon>
    </lineage>
</organism>
<dbReference type="SMART" id="SM01008">
    <property type="entry name" value="Ald_Xan_dh_C"/>
    <property type="match status" value="1"/>
</dbReference>
<dbReference type="InterPro" id="IPR036856">
    <property type="entry name" value="Ald_Oxase/Xan_DH_a/b_sf"/>
</dbReference>
<dbReference type="Pfam" id="PF02738">
    <property type="entry name" value="MoCoBD_1"/>
    <property type="match status" value="1"/>
</dbReference>
<evidence type="ECO:0000256" key="2">
    <source>
        <dbReference type="ARBA" id="ARBA00023002"/>
    </source>
</evidence>
<dbReference type="InterPro" id="IPR008274">
    <property type="entry name" value="AldOxase/xan_DH_MoCoBD1"/>
</dbReference>
<dbReference type="InterPro" id="IPR016208">
    <property type="entry name" value="Ald_Oxase/xanthine_DH-like"/>
</dbReference>
<keyword evidence="1" id="KW-0500">Molybdenum</keyword>
<dbReference type="InterPro" id="IPR046867">
    <property type="entry name" value="AldOxase/xan_DH_MoCoBD2"/>
</dbReference>
<dbReference type="InterPro" id="IPR037165">
    <property type="entry name" value="AldOxase/xan_DH_Mopterin-bd_sf"/>
</dbReference>
<comment type="caution">
    <text evidence="4">The sequence shown here is derived from an EMBL/GenBank/DDBJ whole genome shotgun (WGS) entry which is preliminary data.</text>
</comment>
<reference evidence="4 5" key="1">
    <citation type="submission" date="2019-07" db="EMBL/GenBank/DDBJ databases">
        <title>Georgenia wutianyii sp. nov. and Georgenia *** sp. nov. isolated from plateau pika (Ochotona curzoniae) in the Qinghai-Tibet plateau of China.</title>
        <authorList>
            <person name="Tian Z."/>
        </authorList>
    </citation>
    <scope>NUCLEOTIDE SEQUENCE [LARGE SCALE GENOMIC DNA]</scope>
    <source>
        <strain evidence="4 5">Z446</strain>
    </source>
</reference>
<dbReference type="Pfam" id="PF20256">
    <property type="entry name" value="MoCoBD_2"/>
    <property type="match status" value="1"/>
</dbReference>
<dbReference type="Gene3D" id="3.90.1170.50">
    <property type="entry name" value="Aldehyde oxidase/xanthine dehydrogenase, a/b hammerhead"/>
    <property type="match status" value="1"/>
</dbReference>
<evidence type="ECO:0000313" key="5">
    <source>
        <dbReference type="Proteomes" id="UP000318693"/>
    </source>
</evidence>
<dbReference type="Gene3D" id="3.30.365.10">
    <property type="entry name" value="Aldehyde oxidase/xanthine dehydrogenase, molybdopterin binding domain"/>
    <property type="match status" value="4"/>
</dbReference>
<dbReference type="EMBL" id="VJXR01000008">
    <property type="protein sequence ID" value="TRW46582.1"/>
    <property type="molecule type" value="Genomic_DNA"/>
</dbReference>
<sequence length="815" mass="88092">MTITSTRATAKQKYEGQAILRREDDRLLRAEGEFADDTPTFRLAYVQFVRSPFAHARIKKIDVSGAAKVKGFVGTLTPEDVEELSDPFIEYQAGPGAAEVDRPLASGGKVRYVGEPVVAVAADSREGARDAAAAVVVEYEQLPAVVEARAAIADDAPVLHAGIGENVSWQGDFDFGDIDFALQNADHVIEVDELHFHRFSPTPLETFVVSVDYDAGMDAFTIQSGCAQPQLTLLMVAKALRHPVEKIRLLSKDIGGSFGVKVGMFIPMVALALMARKFRRPVRWTQTRSEAHMEGGHSNERTFTNIKMAVQNDGTVLGVTYDALDDHGAYTRYEPLGAPIWSQVANACYQIKHLRVNWKSVYTNKGPTLPVRGYSRMQHLWAMERLFDIAALKLGFDPVEFRLKNYIQPDQYPYTTVNECVYDSGNLPESLRKVLALIDYEDAKKLQADAVGTGKRIGIGIGSTLDSGTNNFGQSRYINPNSGMSGNTEAGLVRMGSDGSVYVVTGGVAYGQGHETTMAQVVADMLGLRPDDLITHRGGDSLLGSQTGFSGSYASQFVVTGIGALIDATNKLIREIKLVAGSQLGAEPSELVLEDGMVKVVGDPERQMPIQAIGWLVHMSPAELPRELAETVTLVGRGVYNAPFTVPDLETKKGNLTLTYSTQVHAAVVEIDEETGQITVLRYAMVDDCGNPINPMLVEGQVQGATAHGLSATLFENMHYTPDGQLLGANFYDYHAATAYDMPILRYDNVVSPSPFTPTGAKGMGEGGGAPQHTLGAAVQNALGDTGIVIDSHIPSEVVLDLLAGANSEHVKVIR</sequence>
<accession>A0A552WUW7</accession>
<dbReference type="InterPro" id="IPR000674">
    <property type="entry name" value="Ald_Oxase/Xan_DH_a/b"/>
</dbReference>
<keyword evidence="2" id="KW-0560">Oxidoreductase</keyword>
<dbReference type="Pfam" id="PF01315">
    <property type="entry name" value="Ald_Xan_dh_C"/>
    <property type="match status" value="1"/>
</dbReference>
<dbReference type="Proteomes" id="UP000318693">
    <property type="component" value="Unassembled WGS sequence"/>
</dbReference>
<dbReference type="GO" id="GO:0016491">
    <property type="term" value="F:oxidoreductase activity"/>
    <property type="evidence" value="ECO:0007669"/>
    <property type="project" value="UniProtKB-KW"/>
</dbReference>
<gene>
    <name evidence="4" type="ORF">FJ693_04660</name>
</gene>
<protein>
    <submittedName>
        <fullName evidence="4">Xanthine dehydrogenase family protein</fullName>
    </submittedName>
</protein>
<keyword evidence="5" id="KW-1185">Reference proteome</keyword>
<dbReference type="RefSeq" id="WP_143417361.1">
    <property type="nucleotide sequence ID" value="NZ_VJXR01000008.1"/>
</dbReference>
<dbReference type="AlphaFoldDB" id="A0A552WUW7"/>
<dbReference type="PANTHER" id="PTHR11908:SF132">
    <property type="entry name" value="ALDEHYDE OXIDASE 1-RELATED"/>
    <property type="match status" value="1"/>
</dbReference>
<feature type="domain" description="Aldehyde oxidase/xanthine dehydrogenase a/b hammerhead" evidence="3">
    <location>
        <begin position="29"/>
        <end position="143"/>
    </location>
</feature>
<dbReference type="PANTHER" id="PTHR11908">
    <property type="entry name" value="XANTHINE DEHYDROGENASE"/>
    <property type="match status" value="1"/>
</dbReference>
<proteinExistence type="predicted"/>
<evidence type="ECO:0000259" key="3">
    <source>
        <dbReference type="SMART" id="SM01008"/>
    </source>
</evidence>